<accession>A0ABW7ITR8</accession>
<comment type="caution">
    <text evidence="3">The sequence shown here is derived from an EMBL/GenBank/DDBJ whole genome shotgun (WGS) entry which is preliminary data.</text>
</comment>
<dbReference type="RefSeq" id="WP_174208800.1">
    <property type="nucleotide sequence ID" value="NZ_AP018685.1"/>
</dbReference>
<evidence type="ECO:0000313" key="4">
    <source>
        <dbReference type="Proteomes" id="UP001607151"/>
    </source>
</evidence>
<name>A0ABW7ITR8_9VIBR</name>
<gene>
    <name evidence="3" type="ORF">ACGRQ9_05865</name>
</gene>
<dbReference type="Gene3D" id="2.40.128.270">
    <property type="match status" value="1"/>
</dbReference>
<dbReference type="PANTHER" id="PTHR35535">
    <property type="entry name" value="HEAT SHOCK PROTEIN HSLJ"/>
    <property type="match status" value="1"/>
</dbReference>
<sequence length="149" mass="16231">MEKPMKKLLTALSIPVLLAACSSTDKADFVTPADLQHHHWVLSEVDGKEVAKAPNGSQADLEIGEAMNANGNAGCNGFHGQAEINPKTGQFRIEKMAMTMKMCQGEAMNTERAVASTLSVWSKIDLGKDTLTLSNDQHTLTYTLRDWVN</sequence>
<dbReference type="InterPro" id="IPR038670">
    <property type="entry name" value="HslJ-like_sf"/>
</dbReference>
<dbReference type="PROSITE" id="PS51257">
    <property type="entry name" value="PROKAR_LIPOPROTEIN"/>
    <property type="match status" value="1"/>
</dbReference>
<dbReference type="EMBL" id="JBIHSN010000002">
    <property type="protein sequence ID" value="MFH0265025.1"/>
    <property type="molecule type" value="Genomic_DNA"/>
</dbReference>
<keyword evidence="1" id="KW-0732">Signal</keyword>
<feature type="signal peptide" evidence="1">
    <location>
        <begin position="1"/>
        <end position="27"/>
    </location>
</feature>
<evidence type="ECO:0000259" key="2">
    <source>
        <dbReference type="Pfam" id="PF03724"/>
    </source>
</evidence>
<evidence type="ECO:0000313" key="3">
    <source>
        <dbReference type="EMBL" id="MFH0265025.1"/>
    </source>
</evidence>
<dbReference type="Pfam" id="PF03724">
    <property type="entry name" value="META"/>
    <property type="match status" value="1"/>
</dbReference>
<dbReference type="InterPro" id="IPR053147">
    <property type="entry name" value="Hsp_HslJ-like"/>
</dbReference>
<dbReference type="PANTHER" id="PTHR35535:SF1">
    <property type="entry name" value="HEAT SHOCK PROTEIN HSLJ"/>
    <property type="match status" value="1"/>
</dbReference>
<reference evidence="3 4" key="1">
    <citation type="submission" date="2024-10" db="EMBL/GenBank/DDBJ databases">
        <authorList>
            <person name="Yibar A."/>
            <person name="Saticioglu I.B."/>
            <person name="Duman M."/>
            <person name="Ajmi N."/>
            <person name="Gurler F."/>
            <person name="Ay H."/>
            <person name="Onuk E."/>
            <person name="Guler S."/>
            <person name="Romalde J.L."/>
        </authorList>
    </citation>
    <scope>NUCLEOTIDE SEQUENCE [LARGE SCALE GENOMIC DNA]</scope>
    <source>
        <strain evidence="3 4">14-MA-B</strain>
    </source>
</reference>
<feature type="domain" description="DUF306" evidence="2">
    <location>
        <begin position="33"/>
        <end position="142"/>
    </location>
</feature>
<organism evidence="3 4">
    <name type="scientific">Vibrio rumoiensis</name>
    <dbReference type="NCBI Taxonomy" id="76258"/>
    <lineage>
        <taxon>Bacteria</taxon>
        <taxon>Pseudomonadati</taxon>
        <taxon>Pseudomonadota</taxon>
        <taxon>Gammaproteobacteria</taxon>
        <taxon>Vibrionales</taxon>
        <taxon>Vibrionaceae</taxon>
        <taxon>Vibrio</taxon>
    </lineage>
</organism>
<feature type="chain" id="PRO_5045655979" evidence="1">
    <location>
        <begin position="28"/>
        <end position="149"/>
    </location>
</feature>
<keyword evidence="4" id="KW-1185">Reference proteome</keyword>
<dbReference type="Proteomes" id="UP001607151">
    <property type="component" value="Unassembled WGS sequence"/>
</dbReference>
<proteinExistence type="predicted"/>
<protein>
    <submittedName>
        <fullName evidence="3">META domain-containing protein</fullName>
    </submittedName>
</protein>
<dbReference type="InterPro" id="IPR005184">
    <property type="entry name" value="DUF306_Meta_HslJ"/>
</dbReference>
<evidence type="ECO:0000256" key="1">
    <source>
        <dbReference type="SAM" id="SignalP"/>
    </source>
</evidence>